<proteinExistence type="predicted"/>
<protein>
    <submittedName>
        <fullName evidence="1">Uncharacterized protein</fullName>
    </submittedName>
</protein>
<gene>
    <name evidence="1" type="ORF">RWD45_14105</name>
</gene>
<keyword evidence="2" id="KW-1185">Reference proteome</keyword>
<dbReference type="EMBL" id="JAWDIQ010000002">
    <property type="protein sequence ID" value="MDY0409507.1"/>
    <property type="molecule type" value="Genomic_DNA"/>
</dbReference>
<accession>A0ABU5CSY7</accession>
<dbReference type="RefSeq" id="WP_320380305.1">
    <property type="nucleotide sequence ID" value="NZ_JAWDIQ010000002.1"/>
</dbReference>
<sequence>MSLKHFIAAPHEIPVGEFGMKPTKIKLSDLNAERNRKRDKKKQSNTDEQYVIHYEKEEDFYGVFISELNHDLKQILKTKFSNPYIYEFEGYFYDTQDACHRRGIYALFEYINDHLAEGQYAEVYSCWDGEEQDDKNEQLDIKINLSTCQFGKYLTFSSLNELSQMIQLEEKQFITVLK</sequence>
<evidence type="ECO:0000313" key="2">
    <source>
        <dbReference type="Proteomes" id="UP001275315"/>
    </source>
</evidence>
<evidence type="ECO:0000313" key="1">
    <source>
        <dbReference type="EMBL" id="MDY0409507.1"/>
    </source>
</evidence>
<comment type="caution">
    <text evidence="1">The sequence shown here is derived from an EMBL/GenBank/DDBJ whole genome shotgun (WGS) entry which is preliminary data.</text>
</comment>
<reference evidence="1 2" key="1">
    <citation type="submission" date="2023-10" db="EMBL/GenBank/DDBJ databases">
        <title>Virgibacillus soli CC-YMP-6 genome.</title>
        <authorList>
            <person name="Miliotis G."/>
            <person name="Sengupta P."/>
            <person name="Hameed A."/>
            <person name="Chuvochina M."/>
            <person name="Mcdonagh F."/>
            <person name="Simpson A.C."/>
            <person name="Singh N.K."/>
            <person name="Rekha P.D."/>
            <person name="Raman K."/>
            <person name="Hugenholtz P."/>
            <person name="Venkateswaran K."/>
        </authorList>
    </citation>
    <scope>NUCLEOTIDE SEQUENCE [LARGE SCALE GENOMIC DNA]</scope>
    <source>
        <strain evidence="1 2">CC-YMP-6</strain>
    </source>
</reference>
<organism evidence="1 2">
    <name type="scientific">Paracerasibacillus soli</name>
    <dbReference type="NCBI Taxonomy" id="480284"/>
    <lineage>
        <taxon>Bacteria</taxon>
        <taxon>Bacillati</taxon>
        <taxon>Bacillota</taxon>
        <taxon>Bacilli</taxon>
        <taxon>Bacillales</taxon>
        <taxon>Bacillaceae</taxon>
        <taxon>Paracerasibacillus</taxon>
    </lineage>
</organism>
<dbReference type="Proteomes" id="UP001275315">
    <property type="component" value="Unassembled WGS sequence"/>
</dbReference>
<name>A0ABU5CSY7_9BACI</name>